<dbReference type="InterPro" id="IPR051610">
    <property type="entry name" value="GPI/OXD"/>
</dbReference>
<dbReference type="Gene3D" id="2.60.120.10">
    <property type="entry name" value="Jelly Rolls"/>
    <property type="match status" value="1"/>
</dbReference>
<dbReference type="KEGG" id="pamo:BAR1_06165"/>
<gene>
    <name evidence="3" type="ORF">BAR1_06165</name>
</gene>
<dbReference type="InterPro" id="IPR011051">
    <property type="entry name" value="RmlC_Cupin_sf"/>
</dbReference>
<protein>
    <submittedName>
        <fullName evidence="3">Cupin domain-containing protein</fullName>
    </submittedName>
</protein>
<sequence length="177" mass="19257">MARPQMGNDPVKLPILRAADIAAQPFDYRHPLVDEAKPRMFALSRMAGLNSTGVSLIHLAQGLCSFPAHRHHNEEEWIYILSGHGTLALDGVDHAISAGDFAAFPPRGAAHKLTNTGDEILIYLTGGDNLPSEIVDFPELNKRLVRSGHDYSAMEIAPLDAFASYDAMALMKDPQNG</sequence>
<dbReference type="OrthoDB" id="1973590at2"/>
<dbReference type="CDD" id="cd02224">
    <property type="entry name" value="cupin_SPO2919-like"/>
    <property type="match status" value="1"/>
</dbReference>
<dbReference type="AlphaFoldDB" id="A0A347UFC8"/>
<feature type="domain" description="Cupin type-2" evidence="2">
    <location>
        <begin position="56"/>
        <end position="124"/>
    </location>
</feature>
<dbReference type="InterPro" id="IPR013096">
    <property type="entry name" value="Cupin_2"/>
</dbReference>
<dbReference type="RefSeq" id="WP_118942213.1">
    <property type="nucleotide sequence ID" value="NZ_CP032125.1"/>
</dbReference>
<dbReference type="GO" id="GO:0046872">
    <property type="term" value="F:metal ion binding"/>
    <property type="evidence" value="ECO:0007669"/>
    <property type="project" value="UniProtKB-KW"/>
</dbReference>
<dbReference type="PANTHER" id="PTHR35848">
    <property type="entry name" value="OXALATE-BINDING PROTEIN"/>
    <property type="match status" value="1"/>
</dbReference>
<dbReference type="SUPFAM" id="SSF51182">
    <property type="entry name" value="RmlC-like cupins"/>
    <property type="match status" value="1"/>
</dbReference>
<proteinExistence type="predicted"/>
<name>A0A347UFC8_9RHOB</name>
<evidence type="ECO:0000313" key="4">
    <source>
        <dbReference type="Proteomes" id="UP000261704"/>
    </source>
</evidence>
<reference evidence="3 4" key="1">
    <citation type="submission" date="2018-09" db="EMBL/GenBank/DDBJ databases">
        <title>Profundibacter amoris BAR1 gen. nov., sp. nov., a new member of the Roseobacter clade isolated at Lokis Castle Vent Field on the Arctic Mid-Oceanic Ridge.</title>
        <authorList>
            <person name="Le Moine Bauer S."/>
            <person name="Sjoeberg A.G."/>
            <person name="L'Haridon S."/>
            <person name="Stokke R."/>
            <person name="Roalkvam I."/>
            <person name="Steen I.H."/>
            <person name="Dahle H."/>
        </authorList>
    </citation>
    <scope>NUCLEOTIDE SEQUENCE [LARGE SCALE GENOMIC DNA]</scope>
    <source>
        <strain evidence="3 4">BAR1</strain>
    </source>
</reference>
<keyword evidence="1" id="KW-0479">Metal-binding</keyword>
<accession>A0A347UFC8</accession>
<dbReference type="Pfam" id="PF07883">
    <property type="entry name" value="Cupin_2"/>
    <property type="match status" value="1"/>
</dbReference>
<evidence type="ECO:0000259" key="2">
    <source>
        <dbReference type="Pfam" id="PF07883"/>
    </source>
</evidence>
<dbReference type="InterPro" id="IPR014710">
    <property type="entry name" value="RmlC-like_jellyroll"/>
</dbReference>
<dbReference type="Proteomes" id="UP000261704">
    <property type="component" value="Chromosome"/>
</dbReference>
<evidence type="ECO:0000256" key="1">
    <source>
        <dbReference type="ARBA" id="ARBA00022723"/>
    </source>
</evidence>
<evidence type="ECO:0000313" key="3">
    <source>
        <dbReference type="EMBL" id="AXX97556.1"/>
    </source>
</evidence>
<dbReference type="EMBL" id="CP032125">
    <property type="protein sequence ID" value="AXX97556.1"/>
    <property type="molecule type" value="Genomic_DNA"/>
</dbReference>
<organism evidence="3 4">
    <name type="scientific">Profundibacter amoris</name>
    <dbReference type="NCBI Taxonomy" id="2171755"/>
    <lineage>
        <taxon>Bacteria</taxon>
        <taxon>Pseudomonadati</taxon>
        <taxon>Pseudomonadota</taxon>
        <taxon>Alphaproteobacteria</taxon>
        <taxon>Rhodobacterales</taxon>
        <taxon>Paracoccaceae</taxon>
        <taxon>Profundibacter</taxon>
    </lineage>
</organism>
<keyword evidence="4" id="KW-1185">Reference proteome</keyword>